<dbReference type="Pfam" id="PF00440">
    <property type="entry name" value="TetR_N"/>
    <property type="match status" value="1"/>
</dbReference>
<evidence type="ECO:0000313" key="8">
    <source>
        <dbReference type="EMBL" id="NKY99454.1"/>
    </source>
</evidence>
<dbReference type="InterPro" id="IPR039538">
    <property type="entry name" value="BetI_C"/>
</dbReference>
<comment type="caution">
    <text evidence="8">The sequence shown here is derived from an EMBL/GenBank/DDBJ whole genome shotgun (WGS) entry which is preliminary data.</text>
</comment>
<dbReference type="PANTHER" id="PTHR30055:SF226">
    <property type="entry name" value="HTH-TYPE TRANSCRIPTIONAL REGULATOR PKSA"/>
    <property type="match status" value="1"/>
</dbReference>
<dbReference type="GO" id="GO:0000976">
    <property type="term" value="F:transcription cis-regulatory region binding"/>
    <property type="evidence" value="ECO:0007669"/>
    <property type="project" value="TreeGrafter"/>
</dbReference>
<dbReference type="InterPro" id="IPR036271">
    <property type="entry name" value="Tet_transcr_reg_TetR-rel_C_sf"/>
</dbReference>
<dbReference type="InterPro" id="IPR050109">
    <property type="entry name" value="HTH-type_TetR-like_transc_reg"/>
</dbReference>
<dbReference type="Pfam" id="PF13977">
    <property type="entry name" value="TetR_C_6"/>
    <property type="match status" value="1"/>
</dbReference>
<keyword evidence="3 5" id="KW-0238">DNA-binding</keyword>
<keyword evidence="2" id="KW-0805">Transcription regulation</keyword>
<dbReference type="AlphaFoldDB" id="A0A7X6MF65"/>
<dbReference type="PROSITE" id="PS50977">
    <property type="entry name" value="HTH_TETR_2"/>
    <property type="match status" value="1"/>
</dbReference>
<name>A0A7X6MF65_9ACTN</name>
<evidence type="ECO:0000313" key="9">
    <source>
        <dbReference type="Proteomes" id="UP000553209"/>
    </source>
</evidence>
<evidence type="ECO:0000256" key="3">
    <source>
        <dbReference type="ARBA" id="ARBA00023125"/>
    </source>
</evidence>
<dbReference type="PRINTS" id="PR00455">
    <property type="entry name" value="HTHTETR"/>
</dbReference>
<dbReference type="Gene3D" id="1.10.357.10">
    <property type="entry name" value="Tetracycline Repressor, domain 2"/>
    <property type="match status" value="1"/>
</dbReference>
<dbReference type="EMBL" id="JAAXPG010000016">
    <property type="protein sequence ID" value="NKY99454.1"/>
    <property type="molecule type" value="Genomic_DNA"/>
</dbReference>
<organism evidence="8 9">
    <name type="scientific">Nocardiopsis alborubida</name>
    <dbReference type="NCBI Taxonomy" id="146802"/>
    <lineage>
        <taxon>Bacteria</taxon>
        <taxon>Bacillati</taxon>
        <taxon>Actinomycetota</taxon>
        <taxon>Actinomycetes</taxon>
        <taxon>Streptosporangiales</taxon>
        <taxon>Nocardiopsidaceae</taxon>
        <taxon>Nocardiopsis</taxon>
    </lineage>
</organism>
<protein>
    <submittedName>
        <fullName evidence="8">TetR family transcriptional regulator</fullName>
    </submittedName>
</protein>
<keyword evidence="9" id="KW-1185">Reference proteome</keyword>
<dbReference type="InterPro" id="IPR009057">
    <property type="entry name" value="Homeodomain-like_sf"/>
</dbReference>
<dbReference type="InterPro" id="IPR001647">
    <property type="entry name" value="HTH_TetR"/>
</dbReference>
<accession>A0A7X6MF65</accession>
<sequence>MNGGAGASGRTYRKAEKRRSQILSRAIEVFAEHGVGASLRAIGEAIGVSHAALRYYFASRDELLVEVYREHEATGCEPSDPDAVSAVAVMERSAERNRSIPGLVELYATLTTDALQEQRHPATREFVRARFRELRADLAERVRAGQRSGEIAADIDPDDAAALVIAASDGLQLQWLLDPQEVDVYRALQVLERLLPGGGGGGGTGDDEAGGGASARAR</sequence>
<gene>
    <name evidence="8" type="ORF">HGB44_17535</name>
</gene>
<dbReference type="PANTHER" id="PTHR30055">
    <property type="entry name" value="HTH-TYPE TRANSCRIPTIONAL REGULATOR RUTR"/>
    <property type="match status" value="1"/>
</dbReference>
<evidence type="ECO:0000256" key="6">
    <source>
        <dbReference type="SAM" id="MobiDB-lite"/>
    </source>
</evidence>
<evidence type="ECO:0000256" key="5">
    <source>
        <dbReference type="PROSITE-ProRule" id="PRU00335"/>
    </source>
</evidence>
<dbReference type="SUPFAM" id="SSF46689">
    <property type="entry name" value="Homeodomain-like"/>
    <property type="match status" value="1"/>
</dbReference>
<feature type="DNA-binding region" description="H-T-H motif" evidence="5">
    <location>
        <begin position="38"/>
        <end position="57"/>
    </location>
</feature>
<reference evidence="8 9" key="1">
    <citation type="submission" date="2020-04" db="EMBL/GenBank/DDBJ databases">
        <title>MicrobeNet Type strains.</title>
        <authorList>
            <person name="Nicholson A.C."/>
        </authorList>
    </citation>
    <scope>NUCLEOTIDE SEQUENCE [LARGE SCALE GENOMIC DNA]</scope>
    <source>
        <strain evidence="8 9">ATCC 23612</strain>
    </source>
</reference>
<feature type="region of interest" description="Disordered" evidence="6">
    <location>
        <begin position="196"/>
        <end position="218"/>
    </location>
</feature>
<feature type="domain" description="HTH tetR-type" evidence="7">
    <location>
        <begin position="16"/>
        <end position="75"/>
    </location>
</feature>
<evidence type="ECO:0000256" key="2">
    <source>
        <dbReference type="ARBA" id="ARBA00023015"/>
    </source>
</evidence>
<keyword evidence="4" id="KW-0804">Transcription</keyword>
<dbReference type="RefSeq" id="WP_061081360.1">
    <property type="nucleotide sequence ID" value="NZ_JAAXPG010000016.1"/>
</dbReference>
<dbReference type="SUPFAM" id="SSF48498">
    <property type="entry name" value="Tetracyclin repressor-like, C-terminal domain"/>
    <property type="match status" value="1"/>
</dbReference>
<proteinExistence type="predicted"/>
<evidence type="ECO:0000256" key="4">
    <source>
        <dbReference type="ARBA" id="ARBA00023163"/>
    </source>
</evidence>
<evidence type="ECO:0000256" key="1">
    <source>
        <dbReference type="ARBA" id="ARBA00022491"/>
    </source>
</evidence>
<dbReference type="Proteomes" id="UP000553209">
    <property type="component" value="Unassembled WGS sequence"/>
</dbReference>
<keyword evidence="1" id="KW-0678">Repressor</keyword>
<evidence type="ECO:0000259" key="7">
    <source>
        <dbReference type="PROSITE" id="PS50977"/>
    </source>
</evidence>
<dbReference type="GO" id="GO:0003700">
    <property type="term" value="F:DNA-binding transcription factor activity"/>
    <property type="evidence" value="ECO:0007669"/>
    <property type="project" value="TreeGrafter"/>
</dbReference>